<evidence type="ECO:0000256" key="7">
    <source>
        <dbReference type="SAM" id="Phobius"/>
    </source>
</evidence>
<proteinExistence type="predicted"/>
<keyword evidence="6" id="KW-0460">Magnesium</keyword>
<name>A0A8H7D475_9AGAR</name>
<dbReference type="Pfam" id="PF00503">
    <property type="entry name" value="G-alpha"/>
    <property type="match status" value="1"/>
</dbReference>
<comment type="caution">
    <text evidence="8">The sequence shown here is derived from an EMBL/GenBank/DDBJ whole genome shotgun (WGS) entry which is preliminary data.</text>
</comment>
<dbReference type="GO" id="GO:0031683">
    <property type="term" value="F:G-protein beta/gamma-subunit complex binding"/>
    <property type="evidence" value="ECO:0007669"/>
    <property type="project" value="InterPro"/>
</dbReference>
<keyword evidence="1 6" id="KW-0479">Metal-binding</keyword>
<evidence type="ECO:0000256" key="4">
    <source>
        <dbReference type="ARBA" id="ARBA00023224"/>
    </source>
</evidence>
<dbReference type="SUPFAM" id="SSF47895">
    <property type="entry name" value="Transducin (alpha subunit), insertion domain"/>
    <property type="match status" value="1"/>
</dbReference>
<dbReference type="AlphaFoldDB" id="A0A8H7D475"/>
<keyword evidence="3 5" id="KW-0342">GTP-binding</keyword>
<dbReference type="InterPro" id="IPR011025">
    <property type="entry name" value="GproteinA_insert"/>
</dbReference>
<dbReference type="GO" id="GO:0003924">
    <property type="term" value="F:GTPase activity"/>
    <property type="evidence" value="ECO:0007669"/>
    <property type="project" value="InterPro"/>
</dbReference>
<organism evidence="8 9">
    <name type="scientific">Mycena sanguinolenta</name>
    <dbReference type="NCBI Taxonomy" id="230812"/>
    <lineage>
        <taxon>Eukaryota</taxon>
        <taxon>Fungi</taxon>
        <taxon>Dikarya</taxon>
        <taxon>Basidiomycota</taxon>
        <taxon>Agaricomycotina</taxon>
        <taxon>Agaricomycetes</taxon>
        <taxon>Agaricomycetidae</taxon>
        <taxon>Agaricales</taxon>
        <taxon>Marasmiineae</taxon>
        <taxon>Mycenaceae</taxon>
        <taxon>Mycena</taxon>
    </lineage>
</organism>
<dbReference type="GO" id="GO:0001664">
    <property type="term" value="F:G protein-coupled receptor binding"/>
    <property type="evidence" value="ECO:0007669"/>
    <property type="project" value="TreeGrafter"/>
</dbReference>
<feature type="binding site" evidence="5">
    <location>
        <begin position="146"/>
        <end position="153"/>
    </location>
    <ligand>
        <name>GTP</name>
        <dbReference type="ChEBI" id="CHEBI:37565"/>
    </ligand>
</feature>
<dbReference type="GO" id="GO:0007188">
    <property type="term" value="P:adenylate cyclase-modulating G protein-coupled receptor signaling pathway"/>
    <property type="evidence" value="ECO:0007669"/>
    <property type="project" value="TreeGrafter"/>
</dbReference>
<evidence type="ECO:0000256" key="3">
    <source>
        <dbReference type="ARBA" id="ARBA00023134"/>
    </source>
</evidence>
<dbReference type="PRINTS" id="PR00318">
    <property type="entry name" value="GPROTEINA"/>
</dbReference>
<feature type="binding site" evidence="6">
    <location>
        <position position="153"/>
    </location>
    <ligand>
        <name>Mg(2+)</name>
        <dbReference type="ChEBI" id="CHEBI:18420"/>
    </ligand>
</feature>
<keyword evidence="9" id="KW-1185">Reference proteome</keyword>
<sequence length="355" mass="39608">MMCEPEAFHSQGASNSWRITIQLNVINSLRIILDALMVQLSTSHDSLSGSSLRTESELLALRTRLLAVLDIEDVLKCSLATPDAEDEAKAVLHARCADMQSLWHSPTVRAILDGQGIRLQESPGFFLDELHVVTSPEFVPTDDHILRARLAKTSGVSEHHLHMTGCGITGEFRFFSIDSQRSMRTGWVPYFDDVDALIFLVPISAFDQVLAEDSSINRLADSVDLWTSIMSNKLLQNTKIILFLTKVDLLHVLIISVLVALCAFAKCMQAKLTSGVRFADYIPSYGGRANDFDTVSRYLRKQFCAILKEESPTPRIFYCHMANIVDAKSRATSYVVAGVKDMLMRSHLTESRLVL</sequence>
<dbReference type="PANTHER" id="PTHR10218">
    <property type="entry name" value="GTP-BINDING PROTEIN ALPHA SUBUNIT"/>
    <property type="match status" value="1"/>
</dbReference>
<reference evidence="8" key="1">
    <citation type="submission" date="2020-05" db="EMBL/GenBank/DDBJ databases">
        <title>Mycena genomes resolve the evolution of fungal bioluminescence.</title>
        <authorList>
            <person name="Tsai I.J."/>
        </authorList>
    </citation>
    <scope>NUCLEOTIDE SEQUENCE</scope>
    <source>
        <strain evidence="8">160909Yilan</strain>
    </source>
</reference>
<dbReference type="Gene3D" id="1.10.400.10">
    <property type="entry name" value="GI Alpha 1, domain 2-like"/>
    <property type="match status" value="1"/>
</dbReference>
<evidence type="ECO:0000313" key="8">
    <source>
        <dbReference type="EMBL" id="KAF7360865.1"/>
    </source>
</evidence>
<keyword evidence="7" id="KW-0812">Transmembrane</keyword>
<dbReference type="SMART" id="SM00275">
    <property type="entry name" value="G_alpha"/>
    <property type="match status" value="1"/>
</dbReference>
<protein>
    <submittedName>
        <fullName evidence="8">Uncharacterized protein</fullName>
    </submittedName>
</protein>
<dbReference type="Proteomes" id="UP000623467">
    <property type="component" value="Unassembled WGS sequence"/>
</dbReference>
<evidence type="ECO:0000256" key="5">
    <source>
        <dbReference type="PIRSR" id="PIRSR601019-1"/>
    </source>
</evidence>
<feature type="transmembrane region" description="Helical" evidence="7">
    <location>
        <begin position="240"/>
        <end position="264"/>
    </location>
</feature>
<keyword evidence="7" id="KW-1133">Transmembrane helix</keyword>
<dbReference type="GO" id="GO:0005525">
    <property type="term" value="F:GTP binding"/>
    <property type="evidence" value="ECO:0007669"/>
    <property type="project" value="UniProtKB-KW"/>
</dbReference>
<dbReference type="OrthoDB" id="5817230at2759"/>
<dbReference type="InterPro" id="IPR001019">
    <property type="entry name" value="Gprotein_alpha_su"/>
</dbReference>
<evidence type="ECO:0000313" key="9">
    <source>
        <dbReference type="Proteomes" id="UP000623467"/>
    </source>
</evidence>
<dbReference type="FunFam" id="3.40.50.300:FF:000692">
    <property type="entry name" value="Guanine nucleotide-binding protein subunit alpha"/>
    <property type="match status" value="1"/>
</dbReference>
<evidence type="ECO:0000256" key="2">
    <source>
        <dbReference type="ARBA" id="ARBA00022741"/>
    </source>
</evidence>
<keyword evidence="2 5" id="KW-0547">Nucleotide-binding</keyword>
<accession>A0A8H7D475</accession>
<dbReference type="PROSITE" id="PS51882">
    <property type="entry name" value="G_ALPHA"/>
    <property type="match status" value="1"/>
</dbReference>
<dbReference type="InterPro" id="IPR027417">
    <property type="entry name" value="P-loop_NTPase"/>
</dbReference>
<keyword evidence="4" id="KW-0807">Transducer</keyword>
<dbReference type="GO" id="GO:0005834">
    <property type="term" value="C:heterotrimeric G-protein complex"/>
    <property type="evidence" value="ECO:0007669"/>
    <property type="project" value="TreeGrafter"/>
</dbReference>
<evidence type="ECO:0000256" key="6">
    <source>
        <dbReference type="PIRSR" id="PIRSR601019-2"/>
    </source>
</evidence>
<evidence type="ECO:0000256" key="1">
    <source>
        <dbReference type="ARBA" id="ARBA00022723"/>
    </source>
</evidence>
<dbReference type="GO" id="GO:0005737">
    <property type="term" value="C:cytoplasm"/>
    <property type="evidence" value="ECO:0007669"/>
    <property type="project" value="TreeGrafter"/>
</dbReference>
<dbReference type="PANTHER" id="PTHR10218:SF360">
    <property type="entry name" value="GUANINE NUCLEOTIDE-BINDING PROTEIN SUBUNIT ALPHA HOMOLOG"/>
    <property type="match status" value="1"/>
</dbReference>
<gene>
    <name evidence="8" type="ORF">MSAN_01116100</name>
</gene>
<dbReference type="Gene3D" id="3.40.50.300">
    <property type="entry name" value="P-loop containing nucleotide triphosphate hydrolases"/>
    <property type="match status" value="1"/>
</dbReference>
<keyword evidence="7" id="KW-0472">Membrane</keyword>
<dbReference type="GO" id="GO:0046872">
    <property type="term" value="F:metal ion binding"/>
    <property type="evidence" value="ECO:0007669"/>
    <property type="project" value="UniProtKB-KW"/>
</dbReference>
<dbReference type="SUPFAM" id="SSF52540">
    <property type="entry name" value="P-loop containing nucleoside triphosphate hydrolases"/>
    <property type="match status" value="1"/>
</dbReference>
<dbReference type="EMBL" id="JACAZH010000008">
    <property type="protein sequence ID" value="KAF7360865.1"/>
    <property type="molecule type" value="Genomic_DNA"/>
</dbReference>